<dbReference type="Pfam" id="PF07730">
    <property type="entry name" value="HisKA_3"/>
    <property type="match status" value="1"/>
</dbReference>
<dbReference type="AlphaFoldDB" id="A0A077M3C1"/>
<evidence type="ECO:0000256" key="5">
    <source>
        <dbReference type="ARBA" id="ARBA00022741"/>
    </source>
</evidence>
<evidence type="ECO:0000313" key="13">
    <source>
        <dbReference type="EMBL" id="CCH80271.1"/>
    </source>
</evidence>
<keyword evidence="10" id="KW-0472">Membrane</keyword>
<keyword evidence="3" id="KW-0597">Phosphoprotein</keyword>
<evidence type="ECO:0000259" key="11">
    <source>
        <dbReference type="Pfam" id="PF07730"/>
    </source>
</evidence>
<name>A0A077M3C1_9MICO</name>
<keyword evidence="4" id="KW-0808">Transferase</keyword>
<evidence type="ECO:0000256" key="7">
    <source>
        <dbReference type="ARBA" id="ARBA00022840"/>
    </source>
</evidence>
<dbReference type="InterPro" id="IPR036890">
    <property type="entry name" value="HATPase_C_sf"/>
</dbReference>
<feature type="region of interest" description="Disordered" evidence="9">
    <location>
        <begin position="346"/>
        <end position="370"/>
    </location>
</feature>
<dbReference type="GO" id="GO:0016020">
    <property type="term" value="C:membrane"/>
    <property type="evidence" value="ECO:0007669"/>
    <property type="project" value="InterPro"/>
</dbReference>
<sequence length="412" mass="43116">MTDVDVWGEDRPLGRGALLLDVGLALGIGLLGLAVGATQSRWSVLAAVLLSVALAVRRVSWPAAFGLSVAGGVAQIVGGDVNVVADLAYAPIAFSFGAHRSAKVRWFGLVSAVAGVVVAGTWAALHQSTDAAGTPEVAVGGTITAALAALVLLGGWLTGFVRWQRREAVRAGIAVRLQSAEERRLQDLVAQEQERTRIAADMHDVVAHSWAVVAAQADGARYLLRSDPDRAEEALGVIGETARTAMTDVRQLLTRLREPGVADAEGDLAFERPEALVGRMRASGMTLDVRRSGKPPDDPALASTARRVFAESLTNALKHGDLTTPVRVEEEWQGQAYRLRVENARAAGQGEGESMGGDGTGARAMDGDGHGLRGMAERVGSAGGAMSAGPTDRGRRWVLCIEIPSATTEDAS</sequence>
<keyword evidence="7" id="KW-0067">ATP-binding</keyword>
<keyword evidence="10" id="KW-0812">Transmembrane</keyword>
<dbReference type="Gene3D" id="3.30.565.10">
    <property type="entry name" value="Histidine kinase-like ATPase, C-terminal domain"/>
    <property type="match status" value="1"/>
</dbReference>
<keyword evidence="10" id="KW-1133">Transmembrane helix</keyword>
<dbReference type="OrthoDB" id="227596at2"/>
<evidence type="ECO:0000256" key="1">
    <source>
        <dbReference type="ARBA" id="ARBA00000085"/>
    </source>
</evidence>
<comment type="catalytic activity">
    <reaction evidence="1">
        <text>ATP + protein L-histidine = ADP + protein N-phospho-L-histidine.</text>
        <dbReference type="EC" id="2.7.13.3"/>
    </reaction>
</comment>
<dbReference type="Gene3D" id="1.20.5.1930">
    <property type="match status" value="1"/>
</dbReference>
<evidence type="ECO:0000256" key="10">
    <source>
        <dbReference type="SAM" id="Phobius"/>
    </source>
</evidence>
<dbReference type="PANTHER" id="PTHR24421:SF10">
    <property type="entry name" value="NITRATE_NITRITE SENSOR PROTEIN NARQ"/>
    <property type="match status" value="1"/>
</dbReference>
<protein>
    <recommendedName>
        <fullName evidence="2">histidine kinase</fullName>
        <ecNumber evidence="2">2.7.13.3</ecNumber>
    </recommendedName>
</protein>
<keyword evidence="14" id="KW-1185">Reference proteome</keyword>
<feature type="compositionally biased region" description="Gly residues" evidence="9">
    <location>
        <begin position="349"/>
        <end position="360"/>
    </location>
</feature>
<dbReference type="GO" id="GO:0046983">
    <property type="term" value="F:protein dimerization activity"/>
    <property type="evidence" value="ECO:0007669"/>
    <property type="project" value="InterPro"/>
</dbReference>
<feature type="transmembrane region" description="Helical" evidence="10">
    <location>
        <begin position="73"/>
        <end position="94"/>
    </location>
</feature>
<comment type="caution">
    <text evidence="13">The sequence shown here is derived from an EMBL/GenBank/DDBJ whole genome shotgun (WGS) entry which is preliminary data.</text>
</comment>
<dbReference type="Pfam" id="PF23539">
    <property type="entry name" value="DUF7134"/>
    <property type="match status" value="1"/>
</dbReference>
<dbReference type="EMBL" id="CAJB01000417">
    <property type="protein sequence ID" value="CCH80271.1"/>
    <property type="molecule type" value="Genomic_DNA"/>
</dbReference>
<evidence type="ECO:0000256" key="4">
    <source>
        <dbReference type="ARBA" id="ARBA00022679"/>
    </source>
</evidence>
<feature type="transmembrane region" description="Helical" evidence="10">
    <location>
        <begin position="42"/>
        <end position="61"/>
    </location>
</feature>
<dbReference type="GO" id="GO:0000155">
    <property type="term" value="F:phosphorelay sensor kinase activity"/>
    <property type="evidence" value="ECO:0007669"/>
    <property type="project" value="InterPro"/>
</dbReference>
<keyword evidence="6" id="KW-0418">Kinase</keyword>
<feature type="domain" description="Signal transduction histidine kinase subgroup 3 dimerisation and phosphoacceptor" evidence="11">
    <location>
        <begin position="194"/>
        <end position="259"/>
    </location>
</feature>
<dbReference type="EC" id="2.7.13.3" evidence="2"/>
<evidence type="ECO:0000256" key="6">
    <source>
        <dbReference type="ARBA" id="ARBA00022777"/>
    </source>
</evidence>
<dbReference type="GO" id="GO:0005524">
    <property type="term" value="F:ATP binding"/>
    <property type="evidence" value="ECO:0007669"/>
    <property type="project" value="UniProtKB-KW"/>
</dbReference>
<gene>
    <name evidence="13" type="ORF">BN12_820004</name>
</gene>
<dbReference type="RefSeq" id="WP_048552292.1">
    <property type="nucleotide sequence ID" value="NZ_HF570958.1"/>
</dbReference>
<feature type="domain" description="DUF7134" evidence="12">
    <location>
        <begin position="10"/>
        <end position="165"/>
    </location>
</feature>
<evidence type="ECO:0000256" key="2">
    <source>
        <dbReference type="ARBA" id="ARBA00012438"/>
    </source>
</evidence>
<evidence type="ECO:0000256" key="9">
    <source>
        <dbReference type="SAM" id="MobiDB-lite"/>
    </source>
</evidence>
<feature type="transmembrane region" description="Helical" evidence="10">
    <location>
        <begin position="137"/>
        <end position="161"/>
    </location>
</feature>
<evidence type="ECO:0000313" key="14">
    <source>
        <dbReference type="Proteomes" id="UP000035721"/>
    </source>
</evidence>
<feature type="transmembrane region" description="Helical" evidence="10">
    <location>
        <begin position="106"/>
        <end position="125"/>
    </location>
</feature>
<dbReference type="InterPro" id="IPR011712">
    <property type="entry name" value="Sig_transdc_His_kin_sub3_dim/P"/>
</dbReference>
<evidence type="ECO:0000256" key="8">
    <source>
        <dbReference type="ARBA" id="ARBA00023012"/>
    </source>
</evidence>
<feature type="transmembrane region" description="Helical" evidence="10">
    <location>
        <begin position="16"/>
        <end position="35"/>
    </location>
</feature>
<dbReference type="STRING" id="1194083.BN12_820004"/>
<reference evidence="13 14" key="1">
    <citation type="journal article" date="2013" name="ISME J.">
        <title>A metabolic model for members of the genus Tetrasphaera involved in enhanced biological phosphorus removal.</title>
        <authorList>
            <person name="Kristiansen R."/>
            <person name="Nguyen H.T.T."/>
            <person name="Saunders A.M."/>
            <person name="Nielsen J.L."/>
            <person name="Wimmer R."/>
            <person name="Le V.Q."/>
            <person name="McIlroy S.J."/>
            <person name="Petrovski S."/>
            <person name="Seviour R.J."/>
            <person name="Calteau A."/>
            <person name="Nielsen K.L."/>
            <person name="Nielsen P.H."/>
        </authorList>
    </citation>
    <scope>NUCLEOTIDE SEQUENCE [LARGE SCALE GENOMIC DNA]</scope>
    <source>
        <strain evidence="13 14">T1-X7</strain>
    </source>
</reference>
<evidence type="ECO:0000256" key="3">
    <source>
        <dbReference type="ARBA" id="ARBA00022553"/>
    </source>
</evidence>
<proteinExistence type="predicted"/>
<keyword evidence="5" id="KW-0547">Nucleotide-binding</keyword>
<accession>A0A077M3C1</accession>
<evidence type="ECO:0000259" key="12">
    <source>
        <dbReference type="Pfam" id="PF23539"/>
    </source>
</evidence>
<dbReference type="InterPro" id="IPR055558">
    <property type="entry name" value="DUF7134"/>
</dbReference>
<keyword evidence="8" id="KW-0902">Two-component regulatory system</keyword>
<organism evidence="13 14">
    <name type="scientific">Nostocoides japonicum T1-X7</name>
    <dbReference type="NCBI Taxonomy" id="1194083"/>
    <lineage>
        <taxon>Bacteria</taxon>
        <taxon>Bacillati</taxon>
        <taxon>Actinomycetota</taxon>
        <taxon>Actinomycetes</taxon>
        <taxon>Micrococcales</taxon>
        <taxon>Intrasporangiaceae</taxon>
        <taxon>Nostocoides</taxon>
    </lineage>
</organism>
<dbReference type="Proteomes" id="UP000035721">
    <property type="component" value="Unassembled WGS sequence"/>
</dbReference>
<dbReference type="SUPFAM" id="SSF55874">
    <property type="entry name" value="ATPase domain of HSP90 chaperone/DNA topoisomerase II/histidine kinase"/>
    <property type="match status" value="1"/>
</dbReference>
<dbReference type="PANTHER" id="PTHR24421">
    <property type="entry name" value="NITRATE/NITRITE SENSOR PROTEIN NARX-RELATED"/>
    <property type="match status" value="1"/>
</dbReference>
<dbReference type="InterPro" id="IPR050482">
    <property type="entry name" value="Sensor_HK_TwoCompSys"/>
</dbReference>